<organism evidence="2">
    <name type="scientific">Oryza meridionalis</name>
    <dbReference type="NCBI Taxonomy" id="40149"/>
    <lineage>
        <taxon>Eukaryota</taxon>
        <taxon>Viridiplantae</taxon>
        <taxon>Streptophyta</taxon>
        <taxon>Embryophyta</taxon>
        <taxon>Tracheophyta</taxon>
        <taxon>Spermatophyta</taxon>
        <taxon>Magnoliopsida</taxon>
        <taxon>Liliopsida</taxon>
        <taxon>Poales</taxon>
        <taxon>Poaceae</taxon>
        <taxon>BOP clade</taxon>
        <taxon>Oryzoideae</taxon>
        <taxon>Oryzeae</taxon>
        <taxon>Oryzinae</taxon>
        <taxon>Oryza</taxon>
    </lineage>
</organism>
<dbReference type="AlphaFoldDB" id="A0A0E0DPI7"/>
<dbReference type="Proteomes" id="UP000008021">
    <property type="component" value="Chromosome 5"/>
</dbReference>
<accession>A0A0E0DPI7</accession>
<evidence type="ECO:0000313" key="2">
    <source>
        <dbReference type="EnsemblPlants" id="OMERI05G09290.1"/>
    </source>
</evidence>
<dbReference type="HOGENOM" id="CLU_2007589_0_0_1"/>
<keyword evidence="3" id="KW-1185">Reference proteome</keyword>
<feature type="region of interest" description="Disordered" evidence="1">
    <location>
        <begin position="31"/>
        <end position="62"/>
    </location>
</feature>
<evidence type="ECO:0000313" key="3">
    <source>
        <dbReference type="Proteomes" id="UP000008021"/>
    </source>
</evidence>
<dbReference type="Gramene" id="OMERI05G09290.1">
    <property type="protein sequence ID" value="OMERI05G09290.1"/>
    <property type="gene ID" value="OMERI05G09290"/>
</dbReference>
<evidence type="ECO:0000256" key="1">
    <source>
        <dbReference type="SAM" id="MobiDB-lite"/>
    </source>
</evidence>
<protein>
    <submittedName>
        <fullName evidence="2">Uncharacterized protein</fullName>
    </submittedName>
</protein>
<reference evidence="2" key="2">
    <citation type="submission" date="2018-05" db="EMBL/GenBank/DDBJ databases">
        <title>OmerRS3 (Oryza meridionalis Reference Sequence Version 3).</title>
        <authorList>
            <person name="Zhang J."/>
            <person name="Kudrna D."/>
            <person name="Lee S."/>
            <person name="Talag J."/>
            <person name="Welchert J."/>
            <person name="Wing R.A."/>
        </authorList>
    </citation>
    <scope>NUCLEOTIDE SEQUENCE [LARGE SCALE GENOMIC DNA]</scope>
    <source>
        <strain evidence="2">cv. OR44</strain>
    </source>
</reference>
<dbReference type="EnsemblPlants" id="OMERI05G09290.1">
    <property type="protein sequence ID" value="OMERI05G09290.1"/>
    <property type="gene ID" value="OMERI05G09290"/>
</dbReference>
<sequence>MEALASQHTVLKSLLCGAAAAAAGWPGRTLEASVHGEAPPRQRGPRRPRHQRRPCRPVRQEAQPVQLEKVCSRLKTQMSKMKAARRAAAGGGGGIAGGLPAASMSLPRMCLKLVSTDCFYFSHS</sequence>
<name>A0A0E0DPI7_9ORYZ</name>
<reference evidence="2" key="1">
    <citation type="submission" date="2015-04" db="UniProtKB">
        <authorList>
            <consortium name="EnsemblPlants"/>
        </authorList>
    </citation>
    <scope>IDENTIFICATION</scope>
</reference>
<feature type="compositionally biased region" description="Basic residues" evidence="1">
    <location>
        <begin position="43"/>
        <end position="56"/>
    </location>
</feature>
<proteinExistence type="predicted"/>